<dbReference type="RefSeq" id="WP_043353406.1">
    <property type="nucleotide sequence ID" value="NZ_CP010537.1"/>
</dbReference>
<evidence type="ECO:0000259" key="5">
    <source>
        <dbReference type="Pfam" id="PF13354"/>
    </source>
</evidence>
<feature type="chain" id="PRO_5002185680" description="beta-lactamase" evidence="4">
    <location>
        <begin position="28"/>
        <end position="295"/>
    </location>
</feature>
<name>A0A0C4YHK8_9BURK</name>
<protein>
    <recommendedName>
        <fullName evidence="3">beta-lactamase</fullName>
        <ecNumber evidence="3">3.5.2.6</ecNumber>
    </recommendedName>
</protein>
<reference evidence="6 7" key="1">
    <citation type="journal article" date="2015" name="Genome Announc.">
        <title>Complete Genome Sequence of Cupriavidus basilensis 4G11, Isolated from the Oak Ridge Field Research Center Site.</title>
        <authorList>
            <person name="Ray J."/>
            <person name="Waters R.J."/>
            <person name="Skerker J.M."/>
            <person name="Kuehl J.V."/>
            <person name="Price M.N."/>
            <person name="Huang J."/>
            <person name="Chakraborty R."/>
            <person name="Arkin A.P."/>
            <person name="Deutschbauer A."/>
        </authorList>
    </citation>
    <scope>NUCLEOTIDE SEQUENCE [LARGE SCALE GENOMIC DNA]</scope>
    <source>
        <strain evidence="6">4G11</strain>
    </source>
</reference>
<dbReference type="AlphaFoldDB" id="A0A0C4YHK8"/>
<evidence type="ECO:0000313" key="7">
    <source>
        <dbReference type="Proteomes" id="UP000031843"/>
    </source>
</evidence>
<dbReference type="InterPro" id="IPR045155">
    <property type="entry name" value="Beta-lactam_cat"/>
</dbReference>
<dbReference type="NCBIfam" id="NF033103">
    <property type="entry name" value="bla_class_A"/>
    <property type="match status" value="1"/>
</dbReference>
<keyword evidence="4" id="KW-0732">Signal</keyword>
<feature type="signal peptide" evidence="4">
    <location>
        <begin position="1"/>
        <end position="27"/>
    </location>
</feature>
<dbReference type="PRINTS" id="PR00118">
    <property type="entry name" value="BLACTAMASEA"/>
</dbReference>
<dbReference type="GO" id="GO:0046677">
    <property type="term" value="P:response to antibiotic"/>
    <property type="evidence" value="ECO:0007669"/>
    <property type="project" value="InterPro"/>
</dbReference>
<dbReference type="EMBL" id="CP010537">
    <property type="protein sequence ID" value="AJG22115.1"/>
    <property type="molecule type" value="Genomic_DNA"/>
</dbReference>
<dbReference type="GO" id="GO:0030655">
    <property type="term" value="P:beta-lactam antibiotic catabolic process"/>
    <property type="evidence" value="ECO:0007669"/>
    <property type="project" value="InterPro"/>
</dbReference>
<evidence type="ECO:0000313" key="6">
    <source>
        <dbReference type="EMBL" id="AJG22115.1"/>
    </source>
</evidence>
<dbReference type="InterPro" id="IPR012338">
    <property type="entry name" value="Beta-lactam/transpept-like"/>
</dbReference>
<dbReference type="PANTHER" id="PTHR35333">
    <property type="entry name" value="BETA-LACTAMASE"/>
    <property type="match status" value="1"/>
</dbReference>
<evidence type="ECO:0000256" key="3">
    <source>
        <dbReference type="ARBA" id="ARBA00012865"/>
    </source>
</evidence>
<sequence>MTHSPVRRTLLLAAATVPFAAACTSWAGRTEGSVAAQDRLAALELAAGGRLGIAALNTANGARLSHRANERFALCSTFKVIAASAVLQRSATQAGLLQRRITYKKDELVAYSPITEKHVGGGLTVAELCAAALQYSDNTAANLLMKLLGGPAAVAAFARTIGDDQFRLDRWETELNTALPGDPRDTSTPAAMAASLQRLTLGDALGGVEREQLVAWMRGNTTGATRIRAGVPVDWQVADKTGTGDYGTANDIGVAWPPGKPPIVLAIYFTQPGKDTAYRNDVLASAARIAAEALS</sequence>
<dbReference type="KEGG" id="cbw:RR42_s0522"/>
<dbReference type="PANTHER" id="PTHR35333:SF3">
    <property type="entry name" value="BETA-LACTAMASE-TYPE TRANSPEPTIDASE FOLD CONTAINING PROTEIN"/>
    <property type="match status" value="1"/>
</dbReference>
<dbReference type="Gene3D" id="3.40.710.10">
    <property type="entry name" value="DD-peptidase/beta-lactamase superfamily"/>
    <property type="match status" value="1"/>
</dbReference>
<dbReference type="Proteomes" id="UP000031843">
    <property type="component" value="Chromosome secondary"/>
</dbReference>
<evidence type="ECO:0000256" key="4">
    <source>
        <dbReference type="SAM" id="SignalP"/>
    </source>
</evidence>
<feature type="domain" description="Beta-lactamase class A catalytic" evidence="5">
    <location>
        <begin position="52"/>
        <end position="268"/>
    </location>
</feature>
<dbReference type="GO" id="GO:0008800">
    <property type="term" value="F:beta-lactamase activity"/>
    <property type="evidence" value="ECO:0007669"/>
    <property type="project" value="UniProtKB-EC"/>
</dbReference>
<dbReference type="OrthoDB" id="9784149at2"/>
<dbReference type="InterPro" id="IPR000871">
    <property type="entry name" value="Beta-lactam_class-A"/>
</dbReference>
<accession>A0A0C4YHK8</accession>
<dbReference type="EC" id="3.5.2.6" evidence="3"/>
<comment type="catalytic activity">
    <reaction evidence="1">
        <text>a beta-lactam + H2O = a substituted beta-amino acid</text>
        <dbReference type="Rhea" id="RHEA:20401"/>
        <dbReference type="ChEBI" id="CHEBI:15377"/>
        <dbReference type="ChEBI" id="CHEBI:35627"/>
        <dbReference type="ChEBI" id="CHEBI:140347"/>
        <dbReference type="EC" id="3.5.2.6"/>
    </reaction>
</comment>
<keyword evidence="6" id="KW-0378">Hydrolase</keyword>
<evidence type="ECO:0000256" key="2">
    <source>
        <dbReference type="ARBA" id="ARBA00009009"/>
    </source>
</evidence>
<gene>
    <name evidence="6" type="ORF">RR42_s0522</name>
</gene>
<dbReference type="PROSITE" id="PS51257">
    <property type="entry name" value="PROKAR_LIPOPROTEIN"/>
    <property type="match status" value="1"/>
</dbReference>
<dbReference type="Pfam" id="PF13354">
    <property type="entry name" value="Beta-lactamase2"/>
    <property type="match status" value="1"/>
</dbReference>
<comment type="similarity">
    <text evidence="2">Belongs to the class-A beta-lactamase family.</text>
</comment>
<dbReference type="SUPFAM" id="SSF56601">
    <property type="entry name" value="beta-lactamase/transpeptidase-like"/>
    <property type="match status" value="1"/>
</dbReference>
<organism evidence="6 7">
    <name type="scientific">Cupriavidus basilensis</name>
    <dbReference type="NCBI Taxonomy" id="68895"/>
    <lineage>
        <taxon>Bacteria</taxon>
        <taxon>Pseudomonadati</taxon>
        <taxon>Pseudomonadota</taxon>
        <taxon>Betaproteobacteria</taxon>
        <taxon>Burkholderiales</taxon>
        <taxon>Burkholderiaceae</taxon>
        <taxon>Cupriavidus</taxon>
    </lineage>
</organism>
<proteinExistence type="inferred from homology"/>
<evidence type="ECO:0000256" key="1">
    <source>
        <dbReference type="ARBA" id="ARBA00001526"/>
    </source>
</evidence>
<dbReference type="STRING" id="68895.RR42_s0522"/>
<keyword evidence="7" id="KW-1185">Reference proteome</keyword>